<evidence type="ECO:0000256" key="2">
    <source>
        <dbReference type="PIRSR" id="PIRSR603782-1"/>
    </source>
</evidence>
<keyword evidence="2" id="KW-0479">Metal-binding</keyword>
<dbReference type="PANTHER" id="PTHR12151:SF25">
    <property type="entry name" value="LINALOOL DEHYDRATASE_ISOMERASE DOMAIN-CONTAINING PROTEIN"/>
    <property type="match status" value="1"/>
</dbReference>
<evidence type="ECO:0000256" key="1">
    <source>
        <dbReference type="ARBA" id="ARBA00010996"/>
    </source>
</evidence>
<evidence type="ECO:0000256" key="3">
    <source>
        <dbReference type="PIRSR" id="PIRSR603782-2"/>
    </source>
</evidence>
<dbReference type="EMBL" id="FNNI01000003">
    <property type="protein sequence ID" value="SDW99555.1"/>
    <property type="molecule type" value="Genomic_DNA"/>
</dbReference>
<keyword evidence="3" id="KW-1015">Disulfide bond</keyword>
<protein>
    <submittedName>
        <fullName evidence="4">Protein SCO1/2</fullName>
    </submittedName>
</protein>
<dbReference type="AlphaFoldDB" id="A0A1H2Y3K1"/>
<dbReference type="STRING" id="574349.SAMN05443545_103358"/>
<evidence type="ECO:0000313" key="4">
    <source>
        <dbReference type="EMBL" id="SDW99555.1"/>
    </source>
</evidence>
<dbReference type="Gene3D" id="3.40.30.10">
    <property type="entry name" value="Glutaredoxin"/>
    <property type="match status" value="1"/>
</dbReference>
<dbReference type="Pfam" id="PF02630">
    <property type="entry name" value="SCO1-SenC"/>
    <property type="match status" value="1"/>
</dbReference>
<reference evidence="4 5" key="1">
    <citation type="submission" date="2016-10" db="EMBL/GenBank/DDBJ databases">
        <authorList>
            <person name="de Groot N.N."/>
        </authorList>
    </citation>
    <scope>NUCLEOTIDE SEQUENCE [LARGE SCALE GENOMIC DNA]</scope>
    <source>
        <strain evidence="4 5">DSM 19219</strain>
    </source>
</reference>
<feature type="binding site" evidence="2">
    <location>
        <position position="75"/>
    </location>
    <ligand>
        <name>Cu cation</name>
        <dbReference type="ChEBI" id="CHEBI:23378"/>
    </ligand>
</feature>
<evidence type="ECO:0000313" key="5">
    <source>
        <dbReference type="Proteomes" id="UP000198500"/>
    </source>
</evidence>
<dbReference type="InterPro" id="IPR003782">
    <property type="entry name" value="SCO1/SenC"/>
</dbReference>
<dbReference type="OrthoDB" id="9790194at2"/>
<accession>A0A1H2Y3K1</accession>
<name>A0A1H2Y3K1_9GAMM</name>
<organism evidence="4 5">
    <name type="scientific">Aidingimonas halophila</name>
    <dbReference type="NCBI Taxonomy" id="574349"/>
    <lineage>
        <taxon>Bacteria</taxon>
        <taxon>Pseudomonadati</taxon>
        <taxon>Pseudomonadota</taxon>
        <taxon>Gammaproteobacteria</taxon>
        <taxon>Oceanospirillales</taxon>
        <taxon>Halomonadaceae</taxon>
        <taxon>Aidingimonas</taxon>
    </lineage>
</organism>
<keyword evidence="2" id="KW-0186">Copper</keyword>
<dbReference type="PANTHER" id="PTHR12151">
    <property type="entry name" value="ELECTRON TRANSPORT PROTIN SCO1/SENC FAMILY MEMBER"/>
    <property type="match status" value="1"/>
</dbReference>
<sequence>MIQRRRKSVLIVLAIVLIAVAAGGWGYQQYLADDGEPEGGGFTLPSTRGEFSLSDMEEGEIGVMFFGFTNCPDVCPMSLSVIRQALQRLEADRADRIVPILVTVDPERDTLERLDEYISAFGDRFIGVRPGGEAELNDLADRYGVSWRKVDVQDSEMEYTVDHTASLFLVDRNGEILSEVLYSPAANRLIDTLEEEFDAQEI</sequence>
<dbReference type="GO" id="GO:0046872">
    <property type="term" value="F:metal ion binding"/>
    <property type="evidence" value="ECO:0007669"/>
    <property type="project" value="UniProtKB-KW"/>
</dbReference>
<dbReference type="RefSeq" id="WP_092568925.1">
    <property type="nucleotide sequence ID" value="NZ_BMXH01000009.1"/>
</dbReference>
<keyword evidence="5" id="KW-1185">Reference proteome</keyword>
<feature type="disulfide bond" description="Redox-active" evidence="3">
    <location>
        <begin position="71"/>
        <end position="75"/>
    </location>
</feature>
<dbReference type="InterPro" id="IPR036249">
    <property type="entry name" value="Thioredoxin-like_sf"/>
</dbReference>
<proteinExistence type="inferred from homology"/>
<dbReference type="SUPFAM" id="SSF52833">
    <property type="entry name" value="Thioredoxin-like"/>
    <property type="match status" value="1"/>
</dbReference>
<dbReference type="CDD" id="cd02968">
    <property type="entry name" value="SCO"/>
    <property type="match status" value="1"/>
</dbReference>
<gene>
    <name evidence="4" type="ORF">SAMN05443545_103358</name>
</gene>
<comment type="similarity">
    <text evidence="1">Belongs to the SCO1/2 family.</text>
</comment>
<dbReference type="Proteomes" id="UP000198500">
    <property type="component" value="Unassembled WGS sequence"/>
</dbReference>
<feature type="binding site" evidence="2">
    <location>
        <position position="163"/>
    </location>
    <ligand>
        <name>Cu cation</name>
        <dbReference type="ChEBI" id="CHEBI:23378"/>
    </ligand>
</feature>
<feature type="binding site" evidence="2">
    <location>
        <position position="71"/>
    </location>
    <ligand>
        <name>Cu cation</name>
        <dbReference type="ChEBI" id="CHEBI:23378"/>
    </ligand>
</feature>